<keyword evidence="1" id="KW-0547">Nucleotide-binding</keyword>
<dbReference type="AlphaFoldDB" id="A0A5A7PZ57"/>
<accession>A0A5A7PZ57</accession>
<organism evidence="1 2">
    <name type="scientific">Striga asiatica</name>
    <name type="common">Asiatic witchweed</name>
    <name type="synonym">Buchnera asiatica</name>
    <dbReference type="NCBI Taxonomy" id="4170"/>
    <lineage>
        <taxon>Eukaryota</taxon>
        <taxon>Viridiplantae</taxon>
        <taxon>Streptophyta</taxon>
        <taxon>Embryophyta</taxon>
        <taxon>Tracheophyta</taxon>
        <taxon>Spermatophyta</taxon>
        <taxon>Magnoliopsida</taxon>
        <taxon>eudicotyledons</taxon>
        <taxon>Gunneridae</taxon>
        <taxon>Pentapetalae</taxon>
        <taxon>asterids</taxon>
        <taxon>lamiids</taxon>
        <taxon>Lamiales</taxon>
        <taxon>Orobanchaceae</taxon>
        <taxon>Buchnereae</taxon>
        <taxon>Striga</taxon>
    </lineage>
</organism>
<keyword evidence="1" id="KW-0347">Helicase</keyword>
<keyword evidence="2" id="KW-1185">Reference proteome</keyword>
<dbReference type="EMBL" id="BKCP01005405">
    <property type="protein sequence ID" value="GER37858.1"/>
    <property type="molecule type" value="Genomic_DNA"/>
</dbReference>
<gene>
    <name evidence="1" type="ORF">STAS_14287</name>
</gene>
<evidence type="ECO:0000313" key="1">
    <source>
        <dbReference type="EMBL" id="GER37858.1"/>
    </source>
</evidence>
<reference evidence="2" key="1">
    <citation type="journal article" date="2019" name="Curr. Biol.">
        <title>Genome Sequence of Striga asiatica Provides Insight into the Evolution of Plant Parasitism.</title>
        <authorList>
            <person name="Yoshida S."/>
            <person name="Kim S."/>
            <person name="Wafula E.K."/>
            <person name="Tanskanen J."/>
            <person name="Kim Y.M."/>
            <person name="Honaas L."/>
            <person name="Yang Z."/>
            <person name="Spallek T."/>
            <person name="Conn C.E."/>
            <person name="Ichihashi Y."/>
            <person name="Cheong K."/>
            <person name="Cui S."/>
            <person name="Der J.P."/>
            <person name="Gundlach H."/>
            <person name="Jiao Y."/>
            <person name="Hori C."/>
            <person name="Ishida J.K."/>
            <person name="Kasahara H."/>
            <person name="Kiba T."/>
            <person name="Kim M.S."/>
            <person name="Koo N."/>
            <person name="Laohavisit A."/>
            <person name="Lee Y.H."/>
            <person name="Lumba S."/>
            <person name="McCourt P."/>
            <person name="Mortimer J.C."/>
            <person name="Mutuku J.M."/>
            <person name="Nomura T."/>
            <person name="Sasaki-Sekimoto Y."/>
            <person name="Seto Y."/>
            <person name="Wang Y."/>
            <person name="Wakatake T."/>
            <person name="Sakakibara H."/>
            <person name="Demura T."/>
            <person name="Yamaguchi S."/>
            <person name="Yoneyama K."/>
            <person name="Manabe R.I."/>
            <person name="Nelson D.C."/>
            <person name="Schulman A.H."/>
            <person name="Timko M.P."/>
            <person name="dePamphilis C.W."/>
            <person name="Choi D."/>
            <person name="Shirasu K."/>
        </authorList>
    </citation>
    <scope>NUCLEOTIDE SEQUENCE [LARGE SCALE GENOMIC DNA]</scope>
    <source>
        <strain evidence="2">cv. UVA1</strain>
    </source>
</reference>
<proteinExistence type="predicted"/>
<protein>
    <submittedName>
        <fullName evidence="1">ATP-dependent RNA helicase drs1</fullName>
    </submittedName>
</protein>
<keyword evidence="1" id="KW-0378">Hydrolase</keyword>
<comment type="caution">
    <text evidence="1">The sequence shown here is derived from an EMBL/GenBank/DDBJ whole genome shotgun (WGS) entry which is preliminary data.</text>
</comment>
<dbReference type="Proteomes" id="UP000325081">
    <property type="component" value="Unassembled WGS sequence"/>
</dbReference>
<name>A0A5A7PZ57_STRAF</name>
<keyword evidence="1" id="KW-0067">ATP-binding</keyword>
<sequence length="202" mass="22439">MKSVKGDSLIPTLWDPISLVTASSISSANRQRFSSDPPYWSVRIRNSSGFSQHKTTFCCSLAVIQYSMWLRDIAIGSLPKFITINENSPRRLHITKTKNAKQTSIPSLEALRIQQGLSLKGLGIFNHLVHTLLLGLVIDVHLGPIIELHVVTLVHNKLGNLSATEEPQPFDLVRSLRANDEHFPESVLASEVHPLQEAAHLI</sequence>
<evidence type="ECO:0000313" key="2">
    <source>
        <dbReference type="Proteomes" id="UP000325081"/>
    </source>
</evidence>
<dbReference type="GO" id="GO:0004386">
    <property type="term" value="F:helicase activity"/>
    <property type="evidence" value="ECO:0007669"/>
    <property type="project" value="UniProtKB-KW"/>
</dbReference>